<feature type="domain" description="NlpE C-terminal OB" evidence="2">
    <location>
        <begin position="137"/>
        <end position="224"/>
    </location>
</feature>
<sequence>MKKLIIGAVLALGSLSLFGCHTLASNHEQPFEAMQQSFSGVVPCADCSGIKTSLFLQQDGTYILQETYQGARDGDLATASYGKWARTADKLVLTDGKGEKRYFRPQGENLEMLDIHGEPIVSQFNYQLTPTKQDMPKTPMALTGMVQFSEDIATFSDCATGKVFPVSNNKAFEQGYLAAHKKPNELVFVSMDGHFIVEPSSEQGVMQKSVVADNKVKFDASKGCP</sequence>
<keyword evidence="4" id="KW-1185">Reference proteome</keyword>
<evidence type="ECO:0000259" key="2">
    <source>
        <dbReference type="Pfam" id="PF17185"/>
    </source>
</evidence>
<evidence type="ECO:0000256" key="1">
    <source>
        <dbReference type="SAM" id="SignalP"/>
    </source>
</evidence>
<name>A0A085G5U9_EWIA3</name>
<dbReference type="InterPro" id="IPR038139">
    <property type="entry name" value="NlpE_C_sf"/>
</dbReference>
<comment type="caution">
    <text evidence="3">The sequence shown here is derived from an EMBL/GenBank/DDBJ whole genome shotgun (WGS) entry which is preliminary data.</text>
</comment>
<dbReference type="Pfam" id="PF17185">
    <property type="entry name" value="NlpE_C"/>
    <property type="match status" value="1"/>
</dbReference>
<dbReference type="GeneID" id="78381770"/>
<dbReference type="STRING" id="910964.GEAM_2897"/>
<dbReference type="InterPro" id="IPR033450">
    <property type="entry name" value="NlpE_C"/>
</dbReference>
<dbReference type="PROSITE" id="PS51257">
    <property type="entry name" value="PROKAR_LIPOPROTEIN"/>
    <property type="match status" value="1"/>
</dbReference>
<dbReference type="AlphaFoldDB" id="A0A085G5U9"/>
<proteinExistence type="predicted"/>
<protein>
    <submittedName>
        <fullName evidence="3">NlpE family lipoprotein</fullName>
    </submittedName>
</protein>
<accession>A0A085G5U9</accession>
<dbReference type="Gene3D" id="2.40.50.540">
    <property type="match status" value="1"/>
</dbReference>
<dbReference type="OrthoDB" id="5348860at2"/>
<dbReference type="Pfam" id="PF04170">
    <property type="entry name" value="NlpE"/>
    <property type="match status" value="1"/>
</dbReference>
<feature type="chain" id="PRO_5001790875" evidence="1">
    <location>
        <begin position="20"/>
        <end position="225"/>
    </location>
</feature>
<organism evidence="3 4">
    <name type="scientific">Ewingella americana (strain ATCC 33852 / DSM 4580 / CCUG 14506 / JCM 5911 / LMG 7869 / NCTC 12157 / CDC 1468-78)</name>
    <dbReference type="NCBI Taxonomy" id="910964"/>
    <lineage>
        <taxon>Bacteria</taxon>
        <taxon>Pseudomonadati</taxon>
        <taxon>Pseudomonadota</taxon>
        <taxon>Gammaproteobacteria</taxon>
        <taxon>Enterobacterales</taxon>
        <taxon>Yersiniaceae</taxon>
        <taxon>Ewingella</taxon>
    </lineage>
</organism>
<reference evidence="3 4" key="1">
    <citation type="submission" date="2014-05" db="EMBL/GenBank/DDBJ databases">
        <title>ATOL: Assembling a taxonomically balanced genome-scale reconstruction of the evolutionary history of the Enterobacteriaceae.</title>
        <authorList>
            <person name="Plunkett G.III."/>
            <person name="Neeno-Eckwall E.C."/>
            <person name="Glasner J.D."/>
            <person name="Perna N.T."/>
        </authorList>
    </citation>
    <scope>NUCLEOTIDE SEQUENCE [LARGE SCALE GENOMIC DNA]</scope>
    <source>
        <strain evidence="3 4">ATCC 33852</strain>
    </source>
</reference>
<keyword evidence="3" id="KW-0449">Lipoprotein</keyword>
<dbReference type="InterPro" id="IPR007298">
    <property type="entry name" value="Cu-R_lipoprotein_NlpE"/>
</dbReference>
<dbReference type="Gene3D" id="2.40.128.300">
    <property type="match status" value="1"/>
</dbReference>
<dbReference type="InterPro" id="IPR043176">
    <property type="entry name" value="NlpE_N_sf"/>
</dbReference>
<evidence type="ECO:0000313" key="3">
    <source>
        <dbReference type="EMBL" id="KFC79094.1"/>
    </source>
</evidence>
<keyword evidence="1" id="KW-0732">Signal</keyword>
<dbReference type="eggNOG" id="COG3015">
    <property type="taxonomic scope" value="Bacteria"/>
</dbReference>
<evidence type="ECO:0000313" key="4">
    <source>
        <dbReference type="Proteomes" id="UP000028640"/>
    </source>
</evidence>
<feature type="signal peptide" evidence="1">
    <location>
        <begin position="1"/>
        <end position="19"/>
    </location>
</feature>
<dbReference type="EMBL" id="JMPJ01000065">
    <property type="protein sequence ID" value="KFC79094.1"/>
    <property type="molecule type" value="Genomic_DNA"/>
</dbReference>
<dbReference type="Proteomes" id="UP000028640">
    <property type="component" value="Unassembled WGS sequence"/>
</dbReference>
<dbReference type="NCBIfam" id="NF007814">
    <property type="entry name" value="PRK10523.1"/>
    <property type="match status" value="1"/>
</dbReference>
<dbReference type="RefSeq" id="WP_034792762.1">
    <property type="nucleotide sequence ID" value="NZ_JMPJ01000065.1"/>
</dbReference>
<gene>
    <name evidence="3" type="ORF">GEAM_2897</name>
</gene>